<dbReference type="EMBL" id="CACSLK010000984">
    <property type="protein sequence ID" value="CAA0806804.1"/>
    <property type="molecule type" value="Genomic_DNA"/>
</dbReference>
<reference evidence="3" key="1">
    <citation type="submission" date="2019-12" db="EMBL/GenBank/DDBJ databases">
        <authorList>
            <person name="Scholes J."/>
        </authorList>
    </citation>
    <scope>NUCLEOTIDE SEQUENCE</scope>
</reference>
<evidence type="ECO:0000259" key="2">
    <source>
        <dbReference type="Pfam" id="PF25282"/>
    </source>
</evidence>
<dbReference type="InterPro" id="IPR057354">
    <property type="entry name" value="POTRA1_3_Toc75"/>
</dbReference>
<dbReference type="Pfam" id="PF25282">
    <property type="entry name" value="POTRA1_3_Toc75"/>
    <property type="match status" value="1"/>
</dbReference>
<dbReference type="InterPro" id="IPR039910">
    <property type="entry name" value="D15-like"/>
</dbReference>
<keyword evidence="4" id="KW-1185">Reference proteome</keyword>
<comment type="caution">
    <text evidence="3">The sequence shown here is derived from an EMBL/GenBank/DDBJ whole genome shotgun (WGS) entry which is preliminary data.</text>
</comment>
<dbReference type="Pfam" id="PF25280">
    <property type="entry name" value="POTRA2_Toc75"/>
    <property type="match status" value="1"/>
</dbReference>
<proteinExistence type="predicted"/>
<evidence type="ECO:0000313" key="4">
    <source>
        <dbReference type="Proteomes" id="UP001153555"/>
    </source>
</evidence>
<dbReference type="GO" id="GO:0009707">
    <property type="term" value="C:chloroplast outer membrane"/>
    <property type="evidence" value="ECO:0007669"/>
    <property type="project" value="TreeGrafter"/>
</dbReference>
<evidence type="ECO:0000259" key="1">
    <source>
        <dbReference type="Pfam" id="PF25280"/>
    </source>
</evidence>
<feature type="domain" description="Toc75-like second POTRA" evidence="1">
    <location>
        <begin position="12"/>
        <end position="124"/>
    </location>
</feature>
<organism evidence="3 4">
    <name type="scientific">Striga hermonthica</name>
    <name type="common">Purple witchweed</name>
    <name type="synonym">Buchnera hermonthica</name>
    <dbReference type="NCBI Taxonomy" id="68872"/>
    <lineage>
        <taxon>Eukaryota</taxon>
        <taxon>Viridiplantae</taxon>
        <taxon>Streptophyta</taxon>
        <taxon>Embryophyta</taxon>
        <taxon>Tracheophyta</taxon>
        <taxon>Spermatophyta</taxon>
        <taxon>Magnoliopsida</taxon>
        <taxon>eudicotyledons</taxon>
        <taxon>Gunneridae</taxon>
        <taxon>Pentapetalae</taxon>
        <taxon>asterids</taxon>
        <taxon>lamiids</taxon>
        <taxon>Lamiales</taxon>
        <taxon>Orobanchaceae</taxon>
        <taxon>Buchnereae</taxon>
        <taxon>Striga</taxon>
    </lineage>
</organism>
<name>A0A9N7MCX6_STRHE</name>
<gene>
    <name evidence="3" type="ORF">SHERM_09685</name>
</gene>
<dbReference type="PANTHER" id="PTHR12815">
    <property type="entry name" value="SORTING AND ASSEMBLY MACHINERY SAMM50 PROTEIN FAMILY MEMBER"/>
    <property type="match status" value="1"/>
</dbReference>
<dbReference type="AlphaFoldDB" id="A0A9N7MCX6"/>
<dbReference type="GO" id="GO:0009658">
    <property type="term" value="P:chloroplast organization"/>
    <property type="evidence" value="ECO:0007669"/>
    <property type="project" value="TreeGrafter"/>
</dbReference>
<dbReference type="GO" id="GO:0045037">
    <property type="term" value="P:protein import into chloroplast stroma"/>
    <property type="evidence" value="ECO:0007669"/>
    <property type="project" value="TreeGrafter"/>
</dbReference>
<accession>A0A9N7MCX6</accession>
<evidence type="ECO:0000313" key="3">
    <source>
        <dbReference type="EMBL" id="CAA0806804.1"/>
    </source>
</evidence>
<protein>
    <submittedName>
        <fullName evidence="3">Protein TOC75-3- chloroplastic</fullName>
    </submittedName>
</protein>
<feature type="domain" description="Toc75-like POTRA" evidence="2">
    <location>
        <begin position="127"/>
        <end position="208"/>
    </location>
</feature>
<dbReference type="Proteomes" id="UP001153555">
    <property type="component" value="Unassembled WGS sequence"/>
</dbReference>
<dbReference type="OrthoDB" id="1161695at2759"/>
<dbReference type="Gene3D" id="3.10.20.310">
    <property type="entry name" value="membrane protein fhac"/>
    <property type="match status" value="2"/>
</dbReference>
<sequence>MVYTYAFLPHARCVSVGMLPNEPPAEVDPDMTEKEKEELDMKEGMKYQRRVAHAPDCIIPGSVEEEINSELQDDRRLKSSVVSRIIGRIENWYRENGYAVAQVVRFSQPGWVRGNEIVFEVDEGHIGNLDIKFEDSLGNACEGKTNVKLIERALAEEEVAIGQPYNMKALQRVVQNLDSLNIFSRIGITPERDETNGGAVSLQIVVQEPHDYQWSDVQTKWNVVRRPLSLPTIVRIPPGATISFGKRNIKGLNRSFEGNLTFNNFLNPQDDVDFKFEYTHPYLDGIDNPRNRKFQAVCFNSRKLSPVFRGGPHSIDIPIWVDRQGIKATITEVNFKQTP</sequence>
<dbReference type="InterPro" id="IPR057355">
    <property type="entry name" value="POTRA2_Toc75"/>
</dbReference>
<dbReference type="PANTHER" id="PTHR12815:SF42">
    <property type="entry name" value="BACTERIAL SURFACE ANTIGEN (D15) DOMAIN-CONTAINING PROTEIN"/>
    <property type="match status" value="1"/>
</dbReference>